<dbReference type="InterPro" id="IPR050708">
    <property type="entry name" value="T6SS_VgrG/RHS"/>
</dbReference>
<feature type="region of interest" description="Disordered" evidence="1">
    <location>
        <begin position="73"/>
        <end position="119"/>
    </location>
</feature>
<gene>
    <name evidence="3" type="ordered locus">SCATT_43040</name>
</gene>
<dbReference type="HOGENOM" id="CLU_001218_1_2_11"/>
<dbReference type="OrthoDB" id="4981820at2"/>
<protein>
    <submittedName>
        <fullName evidence="3">YD repeat protein</fullName>
    </submittedName>
</protein>
<dbReference type="PATRIC" id="fig|1003195.11.peg.5757"/>
<dbReference type="PANTHER" id="PTHR32305">
    <property type="match status" value="1"/>
</dbReference>
<dbReference type="eggNOG" id="COG3209">
    <property type="taxonomic scope" value="Bacteria"/>
</dbReference>
<dbReference type="InterPro" id="IPR006530">
    <property type="entry name" value="YD"/>
</dbReference>
<dbReference type="Pfam" id="PF14412">
    <property type="entry name" value="AHH"/>
    <property type="match status" value="1"/>
</dbReference>
<dbReference type="NCBIfam" id="TIGR01643">
    <property type="entry name" value="YD_repeat_2x"/>
    <property type="match status" value="9"/>
</dbReference>
<dbReference type="Pfam" id="PF20148">
    <property type="entry name" value="DUF6531"/>
    <property type="match status" value="1"/>
</dbReference>
<dbReference type="SUPFAM" id="SSF69304">
    <property type="entry name" value="Tricorn protease N-terminal domain"/>
    <property type="match status" value="2"/>
</dbReference>
<evidence type="ECO:0000256" key="1">
    <source>
        <dbReference type="SAM" id="MobiDB-lite"/>
    </source>
</evidence>
<dbReference type="InterPro" id="IPR032871">
    <property type="entry name" value="AHH_dom_containing"/>
</dbReference>
<dbReference type="Proteomes" id="UP000007842">
    <property type="component" value="Chromosome"/>
</dbReference>
<sequence length="1298" mass="143812">MSDIVNKLVKPTVEFLDHLARKVPQALGKGHHRIAQHIHKAADHFDKVEADLAAKAKSHHPHEAHPHIPEATAGAGAAAAAGAKGAEKRAAENAGRGMRPHDGAKESVPGSEKTCKNDPVDVATGDMVMAAVDVELPGALPLVLERTHISSYRHGLWFGPSWISTLDQRLQLDADGVVFATADGMRLEYPPPRGDAPVLPVRGPRRPLSWDGAPNAPMSVADPRTGEALVFDHPRPAPDVIGGVVLRLTAIEDRNGRRIDITYADDDTPALITHHGGYRIAVDRHPDLPRITALRLLDTDGPGTDTTLVRYGYDTSGDLTEVFNSSGLPLRLTYDDDHRVTSWTDRNGTTFNYTYDPSGRVIRTTGTDGFLSATFTYDDTTRTTTFTNSLGHTSTYQHNDAYRLIRETDPLGNVTVREWDESNRLLVGVTDPLGRTTRFHYDEADNLAQLVHPDGSEIAIEYNELCLPTRVTGEMGQVWRHTYDERGNRLLTIDPAGARSEFAYDEAGAPVAVTDALGAEHRVTNNPAGLPIAITDPSGHTTRCVRDVFGRITSVVDPLGGETRQVWSADGKPVEHTLPDGSAELWEWDAEGNLVSHTEAGGGVTLFEITHFDLVSARTGPDGARIEFGYDTELRLTSVTDARGLTWTYDYDPAGRLTGERDFNGSTTHYAYDAAGQLTARTNSLAQTVHYAYDLLGNVTYQHGPHGAARFTYDRSGLLVRATNEDADLELVRDPLGRVLAEVCNGRKLASTYDRLGRRVERRTPTGVVSHWVWDAGGHPVSFTSAGHHVAFVHDGVGREVERVFGQEIRLRQTWNEMQQLTAQILTRPAQPADREARDGGQRRQTLRHRAFSYRPGGHLTLIDDHVGGERRFTLDSLSRVTEVTGTNWSERYAYDAAGDVAHASTPVRHDSDGDRVSSRGLLRRAGRVRYEYDAQGRVVLRQKTRLSRKPDTWRYVWDADDQLTEVTTPDGRVWRYLYDPMGRRVAKQQVAADGESLQEETRFTWDGTDLVEQTTWTDSGAEVVTLTWERDGVRPLAQTERRSLAEIPDHVVDERFFAIVTDLAGTPTELVSEFGDVAWQRDATLWGTPVDSQAYAADTPLRFPGQYFDPETQLHYNCFRYYDPSTALYTSPDPLGLTAGPNHRAYVPNPLEWIDYLGLASCTANADRLRKNMAREGRVVGPGQAAAHIVPSNGRNFRQWRWGKKSSDLLDRYGIDINDPANGIPLGHPKPHNFTHRGPFLQRLNARLVRVVEQGQADGLGARAIRTRLRQELRSIGRQIEHELATGRPGPSAYWTA</sequence>
<dbReference type="InterPro" id="IPR022385">
    <property type="entry name" value="Rhs_assc_core"/>
</dbReference>
<name>F8K562_STREN</name>
<evidence type="ECO:0000313" key="3">
    <source>
        <dbReference type="EMBL" id="AEW96675.1"/>
    </source>
</evidence>
<evidence type="ECO:0000259" key="2">
    <source>
        <dbReference type="Pfam" id="PF20148"/>
    </source>
</evidence>
<reference evidence="4" key="1">
    <citation type="submission" date="2011-12" db="EMBL/GenBank/DDBJ databases">
        <title>Complete genome sequence of Streptomyces cattleya strain DSM 46488.</title>
        <authorList>
            <person name="Ou H.-Y."/>
            <person name="Li P."/>
            <person name="Zhao C."/>
            <person name="O'Hagan D."/>
            <person name="Deng Z."/>
        </authorList>
    </citation>
    <scope>NUCLEOTIDE SEQUENCE [LARGE SCALE GENOMIC DNA]</scope>
    <source>
        <strain evidence="4">ATCC 35852 / DSM 46488 / JCM 4925 / NBRC 14057 / NRRL 8057</strain>
    </source>
</reference>
<dbReference type="KEGG" id="scy:SCATT_43040"/>
<dbReference type="EMBL" id="CP003219">
    <property type="protein sequence ID" value="AEW96675.1"/>
    <property type="molecule type" value="Genomic_DNA"/>
</dbReference>
<feature type="compositionally biased region" description="Low complexity" evidence="1">
    <location>
        <begin position="73"/>
        <end position="84"/>
    </location>
</feature>
<dbReference type="InterPro" id="IPR045351">
    <property type="entry name" value="DUF6531"/>
</dbReference>
<keyword evidence="4" id="KW-1185">Reference proteome</keyword>
<organism evidence="3 4">
    <name type="scientific">Streptantibioticus cattleyicolor (strain ATCC 35852 / DSM 46488 / JCM 4925 / NBRC 14057 / NRRL 8057)</name>
    <name type="common">Streptomyces cattleya</name>
    <dbReference type="NCBI Taxonomy" id="1003195"/>
    <lineage>
        <taxon>Bacteria</taxon>
        <taxon>Bacillati</taxon>
        <taxon>Actinomycetota</taxon>
        <taxon>Actinomycetes</taxon>
        <taxon>Kitasatosporales</taxon>
        <taxon>Streptomycetaceae</taxon>
        <taxon>Streptantibioticus</taxon>
    </lineage>
</organism>
<dbReference type="PANTHER" id="PTHR32305:SF15">
    <property type="entry name" value="PROTEIN RHSA-RELATED"/>
    <property type="match status" value="1"/>
</dbReference>
<dbReference type="STRING" id="1003195.SCATT_43040"/>
<dbReference type="Pfam" id="PF05593">
    <property type="entry name" value="RHS_repeat"/>
    <property type="match status" value="8"/>
</dbReference>
<accession>F8K562</accession>
<dbReference type="KEGG" id="sct:SCAT_4318"/>
<feature type="compositionally biased region" description="Basic and acidic residues" evidence="1">
    <location>
        <begin position="833"/>
        <end position="842"/>
    </location>
</feature>
<evidence type="ECO:0000313" key="4">
    <source>
        <dbReference type="Proteomes" id="UP000007842"/>
    </source>
</evidence>
<proteinExistence type="predicted"/>
<feature type="region of interest" description="Disordered" evidence="1">
    <location>
        <begin position="826"/>
        <end position="845"/>
    </location>
</feature>
<dbReference type="InterPro" id="IPR031325">
    <property type="entry name" value="RHS_repeat"/>
</dbReference>
<dbReference type="NCBIfam" id="TIGR03696">
    <property type="entry name" value="Rhs_assc_core"/>
    <property type="match status" value="1"/>
</dbReference>
<dbReference type="RefSeq" id="WP_014145030.1">
    <property type="nucleotide sequence ID" value="NC_016111.1"/>
</dbReference>
<dbReference type="Gene3D" id="2.180.10.10">
    <property type="entry name" value="RHS repeat-associated core"/>
    <property type="match status" value="4"/>
</dbReference>
<accession>G8WSW9</accession>
<feature type="domain" description="DUF6531" evidence="2">
    <location>
        <begin position="118"/>
        <end position="189"/>
    </location>
</feature>